<comment type="caution">
    <text evidence="1">The sequence shown here is derived from an EMBL/GenBank/DDBJ whole genome shotgun (WGS) entry which is preliminary data.</text>
</comment>
<proteinExistence type="predicted"/>
<dbReference type="PANTHER" id="PTHR35617">
    <property type="entry name" value="PHAGE_INTEGRASE DOMAIN-CONTAINING PROTEIN"/>
    <property type="match status" value="1"/>
</dbReference>
<name>A0A232EHK5_9HYME</name>
<keyword evidence="2" id="KW-1185">Reference proteome</keyword>
<evidence type="ECO:0000313" key="1">
    <source>
        <dbReference type="EMBL" id="OXU17823.1"/>
    </source>
</evidence>
<dbReference type="Proteomes" id="UP000215335">
    <property type="component" value="Unassembled WGS sequence"/>
</dbReference>
<accession>A0A232EHK5</accession>
<organism evidence="1 2">
    <name type="scientific">Trichomalopsis sarcophagae</name>
    <dbReference type="NCBI Taxonomy" id="543379"/>
    <lineage>
        <taxon>Eukaryota</taxon>
        <taxon>Metazoa</taxon>
        <taxon>Ecdysozoa</taxon>
        <taxon>Arthropoda</taxon>
        <taxon>Hexapoda</taxon>
        <taxon>Insecta</taxon>
        <taxon>Pterygota</taxon>
        <taxon>Neoptera</taxon>
        <taxon>Endopterygota</taxon>
        <taxon>Hymenoptera</taxon>
        <taxon>Apocrita</taxon>
        <taxon>Proctotrupomorpha</taxon>
        <taxon>Chalcidoidea</taxon>
        <taxon>Pteromalidae</taxon>
        <taxon>Pteromalinae</taxon>
        <taxon>Trichomalopsis</taxon>
    </lineage>
</organism>
<dbReference type="PANTHER" id="PTHR35617:SF3">
    <property type="entry name" value="CORE-BINDING (CB) DOMAIN-CONTAINING PROTEIN"/>
    <property type="match status" value="1"/>
</dbReference>
<gene>
    <name evidence="1" type="ORF">TSAR_015637</name>
</gene>
<evidence type="ECO:0000313" key="2">
    <source>
        <dbReference type="Proteomes" id="UP000215335"/>
    </source>
</evidence>
<dbReference type="AlphaFoldDB" id="A0A232EHK5"/>
<dbReference type="EMBL" id="NNAY01004489">
    <property type="protein sequence ID" value="OXU17823.1"/>
    <property type="molecule type" value="Genomic_DNA"/>
</dbReference>
<protein>
    <recommendedName>
        <fullName evidence="3">Integrase SAM-like N-terminal domain-containing protein</fullName>
    </recommendedName>
</protein>
<evidence type="ECO:0008006" key="3">
    <source>
        <dbReference type="Google" id="ProtNLM"/>
    </source>
</evidence>
<reference evidence="1 2" key="1">
    <citation type="journal article" date="2017" name="Curr. Biol.">
        <title>The Evolution of Venom by Co-option of Single-Copy Genes.</title>
        <authorList>
            <person name="Martinson E.O."/>
            <person name="Mrinalini"/>
            <person name="Kelkar Y.D."/>
            <person name="Chang C.H."/>
            <person name="Werren J.H."/>
        </authorList>
    </citation>
    <scope>NUCLEOTIDE SEQUENCE [LARGE SCALE GENOMIC DNA]</scope>
    <source>
        <strain evidence="1 2">Alberta</strain>
        <tissue evidence="1">Whole body</tissue>
    </source>
</reference>
<sequence>MSLKYQNFLISFQNCNRYGTLNTYRSVLSLILDKEIGNDSVIKRFCKGTVKLKPQTPKYTCTWNPDTVLQYLENLYPHENLNLEKLTKKFVTLLALIEASTAQRVQTLSKIKIANININEMEPK</sequence>